<dbReference type="PANTHER" id="PTHR45626">
    <property type="entry name" value="TRANSCRIPTION TERMINATION FACTOR 2-RELATED"/>
    <property type="match status" value="1"/>
</dbReference>
<dbReference type="InterPro" id="IPR027417">
    <property type="entry name" value="P-loop_NTPase"/>
</dbReference>
<evidence type="ECO:0000256" key="2">
    <source>
        <dbReference type="ARBA" id="ARBA00022741"/>
    </source>
</evidence>
<dbReference type="Proteomes" id="UP000630445">
    <property type="component" value="Unassembled WGS sequence"/>
</dbReference>
<keyword evidence="6" id="KW-0479">Metal-binding</keyword>
<keyword evidence="6" id="KW-0862">Zinc</keyword>
<feature type="region of interest" description="Disordered" evidence="7">
    <location>
        <begin position="43"/>
        <end position="65"/>
    </location>
</feature>
<keyword evidence="5" id="KW-0067">ATP-binding</keyword>
<reference evidence="11" key="1">
    <citation type="submission" date="2020-06" db="EMBL/GenBank/DDBJ databases">
        <title>Draft genome sequences of strains closely related to Aspergillus parafelis and Aspergillus hiratsukae.</title>
        <authorList>
            <person name="Dos Santos R.A.C."/>
            <person name="Rivero-Menendez O."/>
            <person name="Steenwyk J.L."/>
            <person name="Mead M.E."/>
            <person name="Goldman G.H."/>
            <person name="Alastruey-Izquierdo A."/>
            <person name="Rokas A."/>
        </authorList>
    </citation>
    <scope>NUCLEOTIDE SEQUENCE</scope>
    <source>
        <strain evidence="11">CNM-CM5793</strain>
    </source>
</reference>
<dbReference type="GO" id="GO:0005634">
    <property type="term" value="C:nucleus"/>
    <property type="evidence" value="ECO:0007669"/>
    <property type="project" value="TreeGrafter"/>
</dbReference>
<keyword evidence="6" id="KW-0863">Zinc-finger</keyword>
<comment type="caution">
    <text evidence="11">The sequence shown here is derived from an EMBL/GenBank/DDBJ whole genome shotgun (WGS) entry which is preliminary data.</text>
</comment>
<dbReference type="SUPFAM" id="SSF52540">
    <property type="entry name" value="P-loop containing nucleoside triphosphate hydrolases"/>
    <property type="match status" value="2"/>
</dbReference>
<dbReference type="SUPFAM" id="SSF57850">
    <property type="entry name" value="RING/U-box"/>
    <property type="match status" value="1"/>
</dbReference>
<evidence type="ECO:0000256" key="3">
    <source>
        <dbReference type="ARBA" id="ARBA00022801"/>
    </source>
</evidence>
<dbReference type="Pfam" id="PF00271">
    <property type="entry name" value="Helicase_C"/>
    <property type="match status" value="1"/>
</dbReference>
<feature type="region of interest" description="Disordered" evidence="7">
    <location>
        <begin position="228"/>
        <end position="247"/>
    </location>
</feature>
<dbReference type="GO" id="GO:0005737">
    <property type="term" value="C:cytoplasm"/>
    <property type="evidence" value="ECO:0007669"/>
    <property type="project" value="TreeGrafter"/>
</dbReference>
<dbReference type="CDD" id="cd18793">
    <property type="entry name" value="SF2_C_SNF"/>
    <property type="match status" value="1"/>
</dbReference>
<dbReference type="InterPro" id="IPR001650">
    <property type="entry name" value="Helicase_C-like"/>
</dbReference>
<organism evidence="11 12">
    <name type="scientific">Aspergillus hiratsukae</name>
    <dbReference type="NCBI Taxonomy" id="1194566"/>
    <lineage>
        <taxon>Eukaryota</taxon>
        <taxon>Fungi</taxon>
        <taxon>Dikarya</taxon>
        <taxon>Ascomycota</taxon>
        <taxon>Pezizomycotina</taxon>
        <taxon>Eurotiomycetes</taxon>
        <taxon>Eurotiomycetidae</taxon>
        <taxon>Eurotiales</taxon>
        <taxon>Aspergillaceae</taxon>
        <taxon>Aspergillus</taxon>
        <taxon>Aspergillus subgen. Fumigati</taxon>
    </lineage>
</organism>
<dbReference type="FunFam" id="3.40.50.300:FF:004256">
    <property type="entry name" value="SWI/SNF family DNA-dependent ATPase, putative"/>
    <property type="match status" value="1"/>
</dbReference>
<dbReference type="InterPro" id="IPR014001">
    <property type="entry name" value="Helicase_ATP-bd"/>
</dbReference>
<dbReference type="PANTHER" id="PTHR45626:SF16">
    <property type="entry name" value="ATP-DEPENDENT HELICASE ULS1"/>
    <property type="match status" value="1"/>
</dbReference>
<dbReference type="Gene3D" id="3.30.40.10">
    <property type="entry name" value="Zinc/RING finger domain, C3HC4 (zinc finger)"/>
    <property type="match status" value="1"/>
</dbReference>
<dbReference type="SMART" id="SM00487">
    <property type="entry name" value="DEXDc"/>
    <property type="match status" value="1"/>
</dbReference>
<dbReference type="GO" id="GO:0008094">
    <property type="term" value="F:ATP-dependent activity, acting on DNA"/>
    <property type="evidence" value="ECO:0007669"/>
    <property type="project" value="TreeGrafter"/>
</dbReference>
<evidence type="ECO:0000256" key="4">
    <source>
        <dbReference type="ARBA" id="ARBA00022806"/>
    </source>
</evidence>
<dbReference type="GO" id="GO:0008270">
    <property type="term" value="F:zinc ion binding"/>
    <property type="evidence" value="ECO:0007669"/>
    <property type="project" value="UniProtKB-KW"/>
</dbReference>
<dbReference type="Pfam" id="PF00176">
    <property type="entry name" value="SNF2-rel_dom"/>
    <property type="match status" value="1"/>
</dbReference>
<feature type="domain" description="RING-type" evidence="8">
    <location>
        <begin position="673"/>
        <end position="724"/>
    </location>
</feature>
<dbReference type="PROSITE" id="PS50089">
    <property type="entry name" value="ZF_RING_2"/>
    <property type="match status" value="1"/>
</dbReference>
<dbReference type="Gene3D" id="3.40.50.300">
    <property type="entry name" value="P-loop containing nucleotide triphosphate hydrolases"/>
    <property type="match status" value="1"/>
</dbReference>
<dbReference type="EMBL" id="JACBAD010002023">
    <property type="protein sequence ID" value="KAF7122309.1"/>
    <property type="molecule type" value="Genomic_DNA"/>
</dbReference>
<dbReference type="InterPro" id="IPR049730">
    <property type="entry name" value="SNF2/RAD54-like_C"/>
</dbReference>
<dbReference type="PROSITE" id="PS51194">
    <property type="entry name" value="HELICASE_CTER"/>
    <property type="match status" value="1"/>
</dbReference>
<dbReference type="InterPro" id="IPR000330">
    <property type="entry name" value="SNF2_N"/>
</dbReference>
<dbReference type="GO" id="GO:0005524">
    <property type="term" value="F:ATP binding"/>
    <property type="evidence" value="ECO:0007669"/>
    <property type="project" value="UniProtKB-KW"/>
</dbReference>
<evidence type="ECO:0000259" key="8">
    <source>
        <dbReference type="PROSITE" id="PS50089"/>
    </source>
</evidence>
<dbReference type="CDD" id="cd18008">
    <property type="entry name" value="DEXDc_SHPRH-like"/>
    <property type="match status" value="1"/>
</dbReference>
<dbReference type="InterPro" id="IPR013083">
    <property type="entry name" value="Znf_RING/FYVE/PHD"/>
</dbReference>
<keyword evidence="2" id="KW-0547">Nucleotide-binding</keyword>
<evidence type="ECO:0000259" key="10">
    <source>
        <dbReference type="PROSITE" id="PS51194"/>
    </source>
</evidence>
<evidence type="ECO:0000313" key="11">
    <source>
        <dbReference type="EMBL" id="KAF7122309.1"/>
    </source>
</evidence>
<dbReference type="GO" id="GO:0004386">
    <property type="term" value="F:helicase activity"/>
    <property type="evidence" value="ECO:0007669"/>
    <property type="project" value="UniProtKB-KW"/>
</dbReference>
<sequence>MDHPRLSSGDIASADPILNLPPATPISQVPSAVLRKRQLSELEDTDAAMLPPKHNREGEADSSYIGTERLSRNMPSFQCIHYAENGPDRCGPDNTYEVVPGGRTNCSLMATGDIARGWCPDRNASLLLSGEVQSSNLQLSIPTVRQALPDQYMHQQPISPGLSGNFDTVASDEILCINPSILEKRVGEGNNAVSADGSGRSSTLCDIWGSVYREVPGAQISLGHREDLPSLTIPSNLEAGGKSGSRLHPALSMRAQNTSLPPDSGAGSGILANCSSNTTHPLLVSQPTTPNCSLGSPEYADTYSRDSKRTTILPARARTDSCVKPLKIALMTHQVEGVTWMKSMEDSEWKGGILADDMGLGKTTQALSLVKSRICPDARTLPTLIVTPAGLIHQWERETENIFGSGQRVFVYYRRKDRLTFQDLCQYHVVLTTYGTLCSELKQKPYDSPIFGDGRAWQRIILDEAQCIKNARSKTAMACCEVAATYRWCLSGTPLMNHLGELYSLLKFLRIQPYVNTDSFNSILKSESIGRGNDAETARDMQLQGFLKTIMLRRTKSTILNGRPIVELPSVTIEDVYVALTEEERCTYAVLESFTQRHVQRYLNNGGEQRKIPNVLSLLQYLRQACCHILLLSGAALTALQSSRSEEHLAANALCLPEEVVTRLRDNETIFQCPVCLERAYSPIIFSPCGHSVCLACFGKMCSTTAPEGASTEVPVGFRCHSCRVTVDLQKVTDYSSFVRSHNFSSSNQGSSTLFPSSLKALLGLNDEGDEDDEDSGSGMDIGLEACRTDHVIPPLRYGVAPSEMSCAGKQSSAAMRKQVWENHEARVAYGHALPRKWVNSSKIEKAAEIIKAIRDQGTGDKVIVFSHFTALLDLIEVPIARSGWKYRRYDGRMTPAERGSAISSFASQPDCLVLLVSLKAGNAGLNLTCASNVIIMEPSWNPYIEEQAIGRVHRIGQERHVRVYRLLVADTIEIRILELQEKKRKLIRGFSNGAVMLGTDNLIRGDIAYIFGLDGGQAHA</sequence>
<keyword evidence="3" id="KW-0378">Hydrolase</keyword>
<comment type="similarity">
    <text evidence="1">Belongs to the SNF2/RAD54 helicase family.</text>
</comment>
<dbReference type="Gene3D" id="3.40.50.10810">
    <property type="entry name" value="Tandem AAA-ATPase domain"/>
    <property type="match status" value="1"/>
</dbReference>
<evidence type="ECO:0000256" key="5">
    <source>
        <dbReference type="ARBA" id="ARBA00022840"/>
    </source>
</evidence>
<feature type="domain" description="Helicase ATP-binding" evidence="9">
    <location>
        <begin position="343"/>
        <end position="512"/>
    </location>
</feature>
<dbReference type="GO" id="GO:0016787">
    <property type="term" value="F:hydrolase activity"/>
    <property type="evidence" value="ECO:0007669"/>
    <property type="project" value="UniProtKB-KW"/>
</dbReference>
<feature type="domain" description="Helicase C-terminal" evidence="10">
    <location>
        <begin position="846"/>
        <end position="1004"/>
    </location>
</feature>
<dbReference type="OrthoDB" id="423559at2759"/>
<gene>
    <name evidence="11" type="ORF">CNMCM5793_000266</name>
</gene>
<evidence type="ECO:0000256" key="6">
    <source>
        <dbReference type="PROSITE-ProRule" id="PRU00175"/>
    </source>
</evidence>
<evidence type="ECO:0000259" key="9">
    <source>
        <dbReference type="PROSITE" id="PS51192"/>
    </source>
</evidence>
<dbReference type="SMART" id="SM00490">
    <property type="entry name" value="HELICc"/>
    <property type="match status" value="1"/>
</dbReference>
<evidence type="ECO:0000256" key="1">
    <source>
        <dbReference type="ARBA" id="ARBA00007025"/>
    </source>
</evidence>
<keyword evidence="12" id="KW-1185">Reference proteome</keyword>
<dbReference type="InterPro" id="IPR038718">
    <property type="entry name" value="SNF2-like_sf"/>
</dbReference>
<dbReference type="AlphaFoldDB" id="A0A8H6UFY4"/>
<dbReference type="GO" id="GO:0000724">
    <property type="term" value="P:double-strand break repair via homologous recombination"/>
    <property type="evidence" value="ECO:0007669"/>
    <property type="project" value="TreeGrafter"/>
</dbReference>
<proteinExistence type="inferred from homology"/>
<name>A0A8H6UFY4_9EURO</name>
<dbReference type="InterPro" id="IPR050628">
    <property type="entry name" value="SNF2_RAD54_helicase_TF"/>
</dbReference>
<protein>
    <submittedName>
        <fullName evidence="11">Uncharacterized protein</fullName>
    </submittedName>
</protein>
<dbReference type="SMART" id="SM00184">
    <property type="entry name" value="RING"/>
    <property type="match status" value="1"/>
</dbReference>
<dbReference type="PROSITE" id="PS51192">
    <property type="entry name" value="HELICASE_ATP_BIND_1"/>
    <property type="match status" value="1"/>
</dbReference>
<accession>A0A8H6UFY4</accession>
<evidence type="ECO:0000313" key="12">
    <source>
        <dbReference type="Proteomes" id="UP000630445"/>
    </source>
</evidence>
<dbReference type="InterPro" id="IPR001841">
    <property type="entry name" value="Znf_RING"/>
</dbReference>
<keyword evidence="4" id="KW-0347">Helicase</keyword>
<feature type="region of interest" description="Disordered" evidence="7">
    <location>
        <begin position="1"/>
        <end position="25"/>
    </location>
</feature>
<evidence type="ECO:0000256" key="7">
    <source>
        <dbReference type="SAM" id="MobiDB-lite"/>
    </source>
</evidence>